<evidence type="ECO:0000313" key="1">
    <source>
        <dbReference type="EMBL" id="SEB35654.1"/>
    </source>
</evidence>
<protein>
    <submittedName>
        <fullName evidence="1">Uncharacterized protein</fullName>
    </submittedName>
</protein>
<dbReference type="InterPro" id="IPR045773">
    <property type="entry name" value="DUF6226"/>
</dbReference>
<proteinExistence type="predicted"/>
<organism evidence="1 2">
    <name type="scientific">Rhodococcus jostii</name>
    <dbReference type="NCBI Taxonomy" id="132919"/>
    <lineage>
        <taxon>Bacteria</taxon>
        <taxon>Bacillati</taxon>
        <taxon>Actinomycetota</taxon>
        <taxon>Actinomycetes</taxon>
        <taxon>Mycobacteriales</taxon>
        <taxon>Nocardiaceae</taxon>
        <taxon>Rhodococcus</taxon>
    </lineage>
</organism>
<dbReference type="OrthoDB" id="3290597at2"/>
<name>A0A1H4INI1_RHOJO</name>
<dbReference type="Proteomes" id="UP000183407">
    <property type="component" value="Unassembled WGS sequence"/>
</dbReference>
<dbReference type="RefSeq" id="WP_143048780.1">
    <property type="nucleotide sequence ID" value="NZ_FNTL01000002.1"/>
</dbReference>
<evidence type="ECO:0000313" key="2">
    <source>
        <dbReference type="Proteomes" id="UP000183407"/>
    </source>
</evidence>
<gene>
    <name evidence="1" type="ORF">SAMN04490220_0307</name>
</gene>
<dbReference type="EMBL" id="FNTL01000002">
    <property type="protein sequence ID" value="SEB35654.1"/>
    <property type="molecule type" value="Genomic_DNA"/>
</dbReference>
<sequence length="181" mass="19794">MEDPPAEAYGRVTNPERFAPLIPAAEDLITNLEGRFDVSVTRGPAPPSKSRTVELVELVEITPIRVDQAPLAITFSSFPGLYLDAGAWAHIALPACGCDACDESAEDVLRELAEYSEALTAGQLSERITGKFRPILEHSWDGEGWVRSGKTRLSAARAAELRAEPVQPPTDGRWRPWSLRS</sequence>
<reference evidence="2" key="1">
    <citation type="submission" date="2016-10" db="EMBL/GenBank/DDBJ databases">
        <authorList>
            <person name="Varghese N."/>
        </authorList>
    </citation>
    <scope>NUCLEOTIDE SEQUENCE [LARGE SCALE GENOMIC DNA]</scope>
    <source>
        <strain evidence="2">DSM 44719</strain>
    </source>
</reference>
<accession>A0A1H4INI1</accession>
<dbReference type="Pfam" id="PF19736">
    <property type="entry name" value="DUF6226"/>
    <property type="match status" value="1"/>
</dbReference>
<dbReference type="AlphaFoldDB" id="A0A1H4INI1"/>